<sequence length="706" mass="78166">MVCPKRTRALRPQLILFACATVYGTPIALARDASRPVDMSMMGTPGLVVMPDARQAPDARASFSVSHMRGMDTTTLTFQASKRLSASFRYSGVDGAINPDQGQSTYWDRSFDLRYKLLEEGRYLPALTVGLQDFAGTGLFSGEYIAATKTVTPRLAVTAGLGFGRLGSRNPITTIGDRPGVTEFLGEGGMFAVDRWFKGDVAPFGGVSWQATDKLKVNLEYSSDAYSAEKEAGIFAINSPWNASLEYDLGQLAQLGVYTLGGDEFGVQLTFGIDPKRPKIAGGRDEAPLPILRRPAHSAEDLGWTTQQDEVRDAALTVLDQAFEREGLAVTGLELSAHEATLRLHNPRFDSEPQAIGRAARTMANVLPESIETFHIIPEVNGLPVSRITLNRSDLENLQHKSARAINGKMQVTDAVGATPEPRADLYPDWRWGLAPYLALGYFDVEQPVRADIGIRLRGEYRLSEHFRIQGAITHRLIGDLGDGETEEDPYLPAVRTDGSRYYRDPTGIQSLTLQYNGRPGKDLYSHLTFGYLETMYAGIAAEVLWKPVDSRLALGGEVAYVQQRDFDRMFGLRDYDVVTGHLSAYYDFGNGYHAQIDAGQYLAKDVGATLTLQRELNNGWIFGVFATKTNITSEEFGEGSFDKGFFMTLPLSYVMLEADRGTNSTMIRPLQRNGGARVTVPNRLYEQVRDYHRPTLDAEYGRFWR</sequence>
<dbReference type="AlphaFoldDB" id="A0A2T0WXR2"/>
<dbReference type="InterPro" id="IPR010344">
    <property type="entry name" value="YbjH"/>
</dbReference>
<gene>
    <name evidence="1" type="ORF">CLV74_10384</name>
</gene>
<dbReference type="OrthoDB" id="19542at2"/>
<comment type="caution">
    <text evidence="1">The sequence shown here is derived from an EMBL/GenBank/DDBJ whole genome shotgun (WGS) entry which is preliminary data.</text>
</comment>
<evidence type="ECO:0000313" key="1">
    <source>
        <dbReference type="EMBL" id="PRY91500.1"/>
    </source>
</evidence>
<dbReference type="Pfam" id="PF06082">
    <property type="entry name" value="YjbH"/>
    <property type="match status" value="1"/>
</dbReference>
<organism evidence="1 2">
    <name type="scientific">Donghicola tyrosinivorans</name>
    <dbReference type="NCBI Taxonomy" id="1652492"/>
    <lineage>
        <taxon>Bacteria</taxon>
        <taxon>Pseudomonadati</taxon>
        <taxon>Pseudomonadota</taxon>
        <taxon>Alphaproteobacteria</taxon>
        <taxon>Rhodobacterales</taxon>
        <taxon>Roseobacteraceae</taxon>
        <taxon>Donghicola</taxon>
    </lineage>
</organism>
<dbReference type="Proteomes" id="UP000238392">
    <property type="component" value="Unassembled WGS sequence"/>
</dbReference>
<evidence type="ECO:0000313" key="2">
    <source>
        <dbReference type="Proteomes" id="UP000238392"/>
    </source>
</evidence>
<keyword evidence="2" id="KW-1185">Reference proteome</keyword>
<name>A0A2T0WXR2_9RHOB</name>
<accession>A0A2T0WXR2</accession>
<proteinExistence type="predicted"/>
<reference evidence="1 2" key="1">
    <citation type="submission" date="2018-03" db="EMBL/GenBank/DDBJ databases">
        <title>Genomic Encyclopedia of Archaeal and Bacterial Type Strains, Phase II (KMG-II): from individual species to whole genera.</title>
        <authorList>
            <person name="Goeker M."/>
        </authorList>
    </citation>
    <scope>NUCLEOTIDE SEQUENCE [LARGE SCALE GENOMIC DNA]</scope>
    <source>
        <strain evidence="1 2">DSM 100212</strain>
    </source>
</reference>
<dbReference type="EMBL" id="PVTQ01000003">
    <property type="protein sequence ID" value="PRY91500.1"/>
    <property type="molecule type" value="Genomic_DNA"/>
</dbReference>
<protein>
    <submittedName>
        <fullName evidence="1">Exopolysaccharide biosynthesis protein YbjH</fullName>
    </submittedName>
</protein>